<proteinExistence type="predicted"/>
<feature type="domain" description="HTH tetR-type" evidence="6">
    <location>
        <begin position="6"/>
        <end position="66"/>
    </location>
</feature>
<dbReference type="PROSITE" id="PS50977">
    <property type="entry name" value="HTH_TETR_2"/>
    <property type="match status" value="1"/>
</dbReference>
<evidence type="ECO:0000256" key="2">
    <source>
        <dbReference type="ARBA" id="ARBA00023015"/>
    </source>
</evidence>
<dbReference type="GO" id="GO:0003700">
    <property type="term" value="F:DNA-binding transcription factor activity"/>
    <property type="evidence" value="ECO:0007669"/>
    <property type="project" value="TreeGrafter"/>
</dbReference>
<keyword evidence="8" id="KW-1185">Reference proteome</keyword>
<reference evidence="7 8" key="1">
    <citation type="submission" date="2016-03" db="EMBL/GenBank/DDBJ databases">
        <title>Complete genome sequence of a soil Actinobacterium, Nocardioides dokdonensis FR1436.</title>
        <authorList>
            <person name="Kwon S.-K."/>
            <person name="Kim K."/>
            <person name="Kim J.F."/>
        </authorList>
    </citation>
    <scope>NUCLEOTIDE SEQUENCE [LARGE SCALE GENOMIC DNA]</scope>
    <source>
        <strain evidence="7 8">FR1436</strain>
    </source>
</reference>
<evidence type="ECO:0000313" key="7">
    <source>
        <dbReference type="EMBL" id="ANH37057.1"/>
    </source>
</evidence>
<name>A0A1A9GFJ0_9ACTN</name>
<sequence length="198" mass="21821">MGAALPERRAQIMAVSAELFATRGVTATTVRDIGDAAGVLSGSLYHYFKSKNAIIAEVLAGFMDDIHARFSEVAGTSTSPEETVRGLVHATLLTIERHPHPTAIYQNDRQYLREHGLLDPVDRTSREIRGFWLAAISAGIADGTFRDDVPAEIFYRSLRDSLWATMHWPNRAQYSTADFADLVATLFLSGFTPRPPQG</sequence>
<dbReference type="InterPro" id="IPR050109">
    <property type="entry name" value="HTH-type_TetR-like_transc_reg"/>
</dbReference>
<keyword evidence="2" id="KW-0805">Transcription regulation</keyword>
<dbReference type="InterPro" id="IPR009057">
    <property type="entry name" value="Homeodomain-like_sf"/>
</dbReference>
<protein>
    <submittedName>
        <fullName evidence="7">HTH-type transcriptional repressor KstR2</fullName>
    </submittedName>
</protein>
<feature type="DNA-binding region" description="H-T-H motif" evidence="5">
    <location>
        <begin position="29"/>
        <end position="48"/>
    </location>
</feature>
<dbReference type="SUPFAM" id="SSF46689">
    <property type="entry name" value="Homeodomain-like"/>
    <property type="match status" value="1"/>
</dbReference>
<evidence type="ECO:0000256" key="1">
    <source>
        <dbReference type="ARBA" id="ARBA00022491"/>
    </source>
</evidence>
<keyword evidence="1" id="KW-0678">Repressor</keyword>
<dbReference type="Pfam" id="PF00440">
    <property type="entry name" value="TetR_N"/>
    <property type="match status" value="1"/>
</dbReference>
<dbReference type="SUPFAM" id="SSF48498">
    <property type="entry name" value="Tetracyclin repressor-like, C-terminal domain"/>
    <property type="match status" value="1"/>
</dbReference>
<keyword evidence="3 5" id="KW-0238">DNA-binding</keyword>
<dbReference type="PANTHER" id="PTHR30055:SF175">
    <property type="entry name" value="HTH-TYPE TRANSCRIPTIONAL REPRESSOR KSTR2"/>
    <property type="match status" value="1"/>
</dbReference>
<dbReference type="InterPro" id="IPR036271">
    <property type="entry name" value="Tet_transcr_reg_TetR-rel_C_sf"/>
</dbReference>
<dbReference type="Gene3D" id="1.10.10.60">
    <property type="entry name" value="Homeodomain-like"/>
    <property type="match status" value="1"/>
</dbReference>
<dbReference type="PATRIC" id="fig|1300347.3.peg.607"/>
<dbReference type="STRING" id="1300347.I601_0605"/>
<evidence type="ECO:0000256" key="4">
    <source>
        <dbReference type="ARBA" id="ARBA00023163"/>
    </source>
</evidence>
<evidence type="ECO:0000256" key="3">
    <source>
        <dbReference type="ARBA" id="ARBA00023125"/>
    </source>
</evidence>
<keyword evidence="4" id="KW-0804">Transcription</keyword>
<dbReference type="Proteomes" id="UP000077868">
    <property type="component" value="Chromosome"/>
</dbReference>
<dbReference type="RefSeq" id="WP_218917740.1">
    <property type="nucleotide sequence ID" value="NZ_CP015079.1"/>
</dbReference>
<dbReference type="InterPro" id="IPR041490">
    <property type="entry name" value="KstR2_TetR_C"/>
</dbReference>
<evidence type="ECO:0000256" key="5">
    <source>
        <dbReference type="PROSITE-ProRule" id="PRU00335"/>
    </source>
</evidence>
<gene>
    <name evidence="7" type="primary">kstR2_2</name>
    <name evidence="7" type="ORF">I601_0605</name>
</gene>
<dbReference type="EMBL" id="CP015079">
    <property type="protein sequence ID" value="ANH37057.1"/>
    <property type="molecule type" value="Genomic_DNA"/>
</dbReference>
<evidence type="ECO:0000259" key="6">
    <source>
        <dbReference type="PROSITE" id="PS50977"/>
    </source>
</evidence>
<dbReference type="GO" id="GO:0000976">
    <property type="term" value="F:transcription cis-regulatory region binding"/>
    <property type="evidence" value="ECO:0007669"/>
    <property type="project" value="TreeGrafter"/>
</dbReference>
<organism evidence="7 8">
    <name type="scientific">Nocardioides dokdonensis FR1436</name>
    <dbReference type="NCBI Taxonomy" id="1300347"/>
    <lineage>
        <taxon>Bacteria</taxon>
        <taxon>Bacillati</taxon>
        <taxon>Actinomycetota</taxon>
        <taxon>Actinomycetes</taxon>
        <taxon>Propionibacteriales</taxon>
        <taxon>Nocardioidaceae</taxon>
        <taxon>Nocardioides</taxon>
    </lineage>
</organism>
<dbReference type="Pfam" id="PF17932">
    <property type="entry name" value="TetR_C_24"/>
    <property type="match status" value="1"/>
</dbReference>
<dbReference type="Gene3D" id="1.10.357.10">
    <property type="entry name" value="Tetracycline Repressor, domain 2"/>
    <property type="match status" value="1"/>
</dbReference>
<dbReference type="PANTHER" id="PTHR30055">
    <property type="entry name" value="HTH-TYPE TRANSCRIPTIONAL REGULATOR RUTR"/>
    <property type="match status" value="1"/>
</dbReference>
<evidence type="ECO:0000313" key="8">
    <source>
        <dbReference type="Proteomes" id="UP000077868"/>
    </source>
</evidence>
<accession>A0A1A9GFJ0</accession>
<dbReference type="InterPro" id="IPR001647">
    <property type="entry name" value="HTH_TetR"/>
</dbReference>
<dbReference type="KEGG" id="ndk:I601_0605"/>
<dbReference type="PRINTS" id="PR00455">
    <property type="entry name" value="HTHTETR"/>
</dbReference>
<dbReference type="AlphaFoldDB" id="A0A1A9GFJ0"/>